<gene>
    <name evidence="2" type="primary">LOC108998532</name>
</gene>
<dbReference type="Gramene" id="Jr01_11560_p1">
    <property type="protein sequence ID" value="cds.Jr01_11560_p1"/>
    <property type="gene ID" value="Jr01_11560"/>
</dbReference>
<organism evidence="1 2">
    <name type="scientific">Juglans regia</name>
    <name type="common">English walnut</name>
    <dbReference type="NCBI Taxonomy" id="51240"/>
    <lineage>
        <taxon>Eukaryota</taxon>
        <taxon>Viridiplantae</taxon>
        <taxon>Streptophyta</taxon>
        <taxon>Embryophyta</taxon>
        <taxon>Tracheophyta</taxon>
        <taxon>Spermatophyta</taxon>
        <taxon>Magnoliopsida</taxon>
        <taxon>eudicotyledons</taxon>
        <taxon>Gunneridae</taxon>
        <taxon>Pentapetalae</taxon>
        <taxon>rosids</taxon>
        <taxon>fabids</taxon>
        <taxon>Fagales</taxon>
        <taxon>Juglandaceae</taxon>
        <taxon>Juglans</taxon>
    </lineage>
</organism>
<dbReference type="RefSeq" id="XP_018830644.1">
    <property type="nucleotide sequence ID" value="XM_018975099.1"/>
</dbReference>
<accession>A0A2I4FG72</accession>
<dbReference type="GeneID" id="108998532"/>
<dbReference type="CDD" id="cd09272">
    <property type="entry name" value="RNase_HI_RT_Ty1"/>
    <property type="match status" value="1"/>
</dbReference>
<proteinExistence type="predicted"/>
<evidence type="ECO:0000313" key="1">
    <source>
        <dbReference type="Proteomes" id="UP000235220"/>
    </source>
</evidence>
<name>A0A2I4FG72_JUGRE</name>
<dbReference type="OrthoDB" id="1192411at2759"/>
<dbReference type="STRING" id="51240.A0A2I4FG72"/>
<dbReference type="KEGG" id="jre:108998532"/>
<protein>
    <submittedName>
        <fullName evidence="2">Uncharacterized mitochondrial protein AtMg00810-like</fullName>
    </submittedName>
</protein>
<dbReference type="AlphaFoldDB" id="A0A2I4FG72"/>
<dbReference type="PANTHER" id="PTHR11439:SF500">
    <property type="entry name" value="RNA-DIRECTED DNA POLYMERASE"/>
    <property type="match status" value="1"/>
</dbReference>
<evidence type="ECO:0000313" key="2">
    <source>
        <dbReference type="RefSeq" id="XP_018830644.1"/>
    </source>
</evidence>
<sequence>MKEAKPAKTPLPAGSQLSQQHRDPLENATKYRQLVWALQYLTLTRLDISFSINQLCQFMHNPTFAHGTTAKRVLRYLKGSLNHGLMFTKGSLTLNIYRDSDWAGNPDDRRSTIGYAIYLGPCLISWSVKKQTVVSTSSIEAEYRSLALTNAELY</sequence>
<reference evidence="2" key="1">
    <citation type="submission" date="2025-08" db="UniProtKB">
        <authorList>
            <consortium name="RefSeq"/>
        </authorList>
    </citation>
    <scope>IDENTIFICATION</scope>
    <source>
        <tissue evidence="2">Leaves</tissue>
    </source>
</reference>
<keyword evidence="1" id="KW-1185">Reference proteome</keyword>
<dbReference type="Proteomes" id="UP000235220">
    <property type="component" value="Chromosome 1"/>
</dbReference>
<dbReference type="PANTHER" id="PTHR11439">
    <property type="entry name" value="GAG-POL-RELATED RETROTRANSPOSON"/>
    <property type="match status" value="1"/>
</dbReference>